<feature type="compositionally biased region" description="Polar residues" evidence="3">
    <location>
        <begin position="149"/>
        <end position="159"/>
    </location>
</feature>
<protein>
    <recommendedName>
        <fullName evidence="4">HMG box domain-containing protein</fullName>
    </recommendedName>
</protein>
<dbReference type="GO" id="GO:0030154">
    <property type="term" value="P:cell differentiation"/>
    <property type="evidence" value="ECO:0007669"/>
    <property type="project" value="TreeGrafter"/>
</dbReference>
<feature type="region of interest" description="Disordered" evidence="3">
    <location>
        <begin position="149"/>
        <end position="174"/>
    </location>
</feature>
<evidence type="ECO:0000256" key="1">
    <source>
        <dbReference type="ARBA" id="ARBA00023125"/>
    </source>
</evidence>
<dbReference type="CDD" id="cd01389">
    <property type="entry name" value="HMG-box_ROX1-like"/>
    <property type="match status" value="1"/>
</dbReference>
<dbReference type="PANTHER" id="PTHR10270:SF161">
    <property type="entry name" value="SEX-DETERMINING REGION Y PROTEIN"/>
    <property type="match status" value="1"/>
</dbReference>
<evidence type="ECO:0000259" key="4">
    <source>
        <dbReference type="SMART" id="SM00398"/>
    </source>
</evidence>
<dbReference type="GO" id="GO:0005634">
    <property type="term" value="C:nucleus"/>
    <property type="evidence" value="ECO:0007669"/>
    <property type="project" value="TreeGrafter"/>
</dbReference>
<dbReference type="SUPFAM" id="SSF47095">
    <property type="entry name" value="HMG-box"/>
    <property type="match status" value="1"/>
</dbReference>
<gene>
    <name evidence="5" type="ORF">SLS62_010984</name>
</gene>
<dbReference type="PANTHER" id="PTHR10270">
    <property type="entry name" value="SOX TRANSCRIPTION FACTOR"/>
    <property type="match status" value="1"/>
</dbReference>
<evidence type="ECO:0000256" key="3">
    <source>
        <dbReference type="SAM" id="MobiDB-lite"/>
    </source>
</evidence>
<accession>A0AAN9U6A7</accession>
<reference evidence="5 6" key="1">
    <citation type="submission" date="2024-02" db="EMBL/GenBank/DDBJ databases">
        <title>De novo assembly and annotation of 12 fungi associated with fruit tree decline syndrome in Ontario, Canada.</title>
        <authorList>
            <person name="Sulman M."/>
            <person name="Ellouze W."/>
            <person name="Ilyukhin E."/>
        </authorList>
    </citation>
    <scope>NUCLEOTIDE SEQUENCE [LARGE SCALE GENOMIC DNA]</scope>
    <source>
        <strain evidence="5 6">M11/M66-122</strain>
    </source>
</reference>
<dbReference type="Gene3D" id="1.10.30.10">
    <property type="entry name" value="High mobility group box domain"/>
    <property type="match status" value="1"/>
</dbReference>
<evidence type="ECO:0000313" key="5">
    <source>
        <dbReference type="EMBL" id="KAK7740840.1"/>
    </source>
</evidence>
<dbReference type="InterPro" id="IPR036910">
    <property type="entry name" value="HMG_box_dom_sf"/>
</dbReference>
<keyword evidence="1" id="KW-0238">DNA-binding</keyword>
<evidence type="ECO:0000313" key="6">
    <source>
        <dbReference type="Proteomes" id="UP001320420"/>
    </source>
</evidence>
<keyword evidence="2" id="KW-0804">Transcription</keyword>
<dbReference type="GO" id="GO:0000978">
    <property type="term" value="F:RNA polymerase II cis-regulatory region sequence-specific DNA binding"/>
    <property type="evidence" value="ECO:0007669"/>
    <property type="project" value="TreeGrafter"/>
</dbReference>
<dbReference type="GO" id="GO:0001228">
    <property type="term" value="F:DNA-binding transcription activator activity, RNA polymerase II-specific"/>
    <property type="evidence" value="ECO:0007669"/>
    <property type="project" value="TreeGrafter"/>
</dbReference>
<comment type="caution">
    <text evidence="5">The sequence shown here is derived from an EMBL/GenBank/DDBJ whole genome shotgun (WGS) entry which is preliminary data.</text>
</comment>
<organism evidence="5 6">
    <name type="scientific">Diatrype stigma</name>
    <dbReference type="NCBI Taxonomy" id="117547"/>
    <lineage>
        <taxon>Eukaryota</taxon>
        <taxon>Fungi</taxon>
        <taxon>Dikarya</taxon>
        <taxon>Ascomycota</taxon>
        <taxon>Pezizomycotina</taxon>
        <taxon>Sordariomycetes</taxon>
        <taxon>Xylariomycetidae</taxon>
        <taxon>Xylariales</taxon>
        <taxon>Diatrypaceae</taxon>
        <taxon>Diatrype</taxon>
    </lineage>
</organism>
<feature type="domain" description="HMG box" evidence="4">
    <location>
        <begin position="172"/>
        <end position="222"/>
    </location>
</feature>
<evidence type="ECO:0000256" key="2">
    <source>
        <dbReference type="ARBA" id="ARBA00023163"/>
    </source>
</evidence>
<dbReference type="Pfam" id="PF00505">
    <property type="entry name" value="HMG_box"/>
    <property type="match status" value="1"/>
</dbReference>
<dbReference type="InterPro" id="IPR009071">
    <property type="entry name" value="HMG_box_dom"/>
</dbReference>
<dbReference type="InterPro" id="IPR050140">
    <property type="entry name" value="SRY-related_HMG-box_TF-like"/>
</dbReference>
<sequence>MSIMATSSPQFLDAGAINSAQTWNHLKIQLTPFNRIISIPIKTFRNWTVEEKFNFIFLMKQTIHLDDVQYSMDAAFPDRVYLGSVFDFQQTSANLTTIPIGNALPYNAQVASSSSTPKLTAIPAGRAPTHYAHNPNMDLASINSINTNGLLKSDNNNTNKTKRPRSKAPKSGITRPPNCWMLFPKIIAKMWHALPQHHKQVWKDRAQQLKAEHKLLYPNYEYQPRRPSEIKRRAKTIAKQELGDIPSIPEEVAIPHNAAVPNNTTRLGNILEFDLNMGSEFPSNAQYHNDFGDRPHGDFSGLFGAGHIKQESPAEDLYGLADDLGLIDISTKGWA</sequence>
<keyword evidence="6" id="KW-1185">Reference proteome</keyword>
<name>A0AAN9U6A7_9PEZI</name>
<dbReference type="SMART" id="SM00398">
    <property type="entry name" value="HMG"/>
    <property type="match status" value="1"/>
</dbReference>
<dbReference type="AlphaFoldDB" id="A0AAN9U6A7"/>
<dbReference type="EMBL" id="JAKJXP020000161">
    <property type="protein sequence ID" value="KAK7740840.1"/>
    <property type="molecule type" value="Genomic_DNA"/>
</dbReference>
<proteinExistence type="predicted"/>
<dbReference type="Proteomes" id="UP001320420">
    <property type="component" value="Unassembled WGS sequence"/>
</dbReference>